<sequence length="891" mass="95138">MKALLLALPLLLMGCGDTSNSPEDPRILGFPPQVAYLGVDYNYNFGAVGGDNLLNYSLVNNPSWLALEATTNKARKGIVLRGVPGITGGREGEDDLGQYDSIRIATNDGNLIGDSEFSVEVRHNPLEVVSGTVTEGEPYEPDVSKDSDEVCGIPDMSVSPDVTVNHQKLVTGNEEVAGPGDYGSGSRNYQTYRSLIRVDLGQPSVEPVSVRFRIQGQEACDSADAGEELPCEYEGGNQGRALYGEDLVLDGNTRYGSGFPEPPDYIEYLNEDETGGTGLLHFEAGQTTCFIPVWVHDDSLAENTEFFDVELEEVTEGIAALDQDGAVRTRSIPVEDETPTADFEAESITVSEGRSRQVTATLSRSNDTGAALYAAVEVLNQENELASDVEVCNSSTCVTPSEDGSLVIEFGAGDDQTTFDVIAQSGGESGAPLQEERMRELQFDQSFQYGREFAAATTDSTVETYINEWTDDVTQSQLGFPVKSLVAGTLGEVYVAGVDSSNKIRLQSINRLGSPDSGADAQNDVVALGQDSGVDSGDWPQTSDSIQLAFAGENTGTTGSPQVTRYLGLAYPTASDEGMVKLFRSTISQEDTDNDGTNEAVRSEKSEEFLWQRAPVADGTWNQQALSVNQDGNLYAGALGDDSVRVTRIDTGEDSDTGEPVADQPWTEPLKATAPSLNGLFATGTAGIVALGSDGGAVDPGTIIGGEDFYLFSRNADGGAVNERVQFGTEGDDNARLSEADGSRFWLAGDEGGPYEVDGSGGFEEDAEGDSGPFLIAVNSNGDLQGAIHPGSLEDQKGQVGNIRALAVSGDNAFIAGQTEDERVYLMGLRYTGSQSGDEPSIEQRWSATIDDVDAIVDMDSYRDRKLYLVMDVGNEQRIRLYDQVGNPLTQ</sequence>
<gene>
    <name evidence="1" type="ORF">CK501_05150</name>
</gene>
<dbReference type="AlphaFoldDB" id="A0A2A2F8N0"/>
<reference evidence="1 2" key="1">
    <citation type="submission" date="2017-08" db="EMBL/GenBank/DDBJ databases">
        <title>Halovibrio sewagensis sp. nov., isolated from wastewater of high salinity.</title>
        <authorList>
            <person name="Dong X."/>
            <person name="Zhang G."/>
        </authorList>
    </citation>
    <scope>NUCLEOTIDE SEQUENCE [LARGE SCALE GENOMIC DNA]</scope>
    <source>
        <strain evidence="1 2">YL5-2</strain>
    </source>
</reference>
<accession>A0A2A2F8N0</accession>
<keyword evidence="2" id="KW-1185">Reference proteome</keyword>
<name>A0A2A2F8N0_9GAMM</name>
<dbReference type="InterPro" id="IPR038081">
    <property type="entry name" value="CalX-like_sf"/>
</dbReference>
<dbReference type="PROSITE" id="PS51257">
    <property type="entry name" value="PROKAR_LIPOPROTEIN"/>
    <property type="match status" value="1"/>
</dbReference>
<protein>
    <submittedName>
        <fullName evidence="1">Uncharacterized protein</fullName>
    </submittedName>
</protein>
<dbReference type="SUPFAM" id="SSF141072">
    <property type="entry name" value="CalX-like"/>
    <property type="match status" value="1"/>
</dbReference>
<dbReference type="Proteomes" id="UP000218896">
    <property type="component" value="Unassembled WGS sequence"/>
</dbReference>
<evidence type="ECO:0000313" key="2">
    <source>
        <dbReference type="Proteomes" id="UP000218896"/>
    </source>
</evidence>
<dbReference type="EMBL" id="NSKD01000002">
    <property type="protein sequence ID" value="PAU80955.1"/>
    <property type="molecule type" value="Genomic_DNA"/>
</dbReference>
<proteinExistence type="predicted"/>
<evidence type="ECO:0000313" key="1">
    <source>
        <dbReference type="EMBL" id="PAU80955.1"/>
    </source>
</evidence>
<dbReference type="Gene3D" id="2.60.40.2030">
    <property type="match status" value="1"/>
</dbReference>
<dbReference type="SUPFAM" id="SSF101898">
    <property type="entry name" value="NHL repeat"/>
    <property type="match status" value="1"/>
</dbReference>
<organism evidence="1 2">
    <name type="scientific">Halovibrio salipaludis</name>
    <dbReference type="NCBI Taxonomy" id="2032626"/>
    <lineage>
        <taxon>Bacteria</taxon>
        <taxon>Pseudomonadati</taxon>
        <taxon>Pseudomonadota</taxon>
        <taxon>Gammaproteobacteria</taxon>
        <taxon>Oceanospirillales</taxon>
        <taxon>Halomonadaceae</taxon>
        <taxon>Halovibrio</taxon>
    </lineage>
</organism>
<comment type="caution">
    <text evidence="1">The sequence shown here is derived from an EMBL/GenBank/DDBJ whole genome shotgun (WGS) entry which is preliminary data.</text>
</comment>